<dbReference type="SMART" id="SM00847">
    <property type="entry name" value="HA2"/>
    <property type="match status" value="1"/>
</dbReference>
<evidence type="ECO:0008006" key="10">
    <source>
        <dbReference type="Google" id="ProtNLM"/>
    </source>
</evidence>
<dbReference type="InterPro" id="IPR014720">
    <property type="entry name" value="dsRBD_dom"/>
</dbReference>
<dbReference type="CDD" id="cd18791">
    <property type="entry name" value="SF2_C_RHA"/>
    <property type="match status" value="1"/>
</dbReference>
<keyword evidence="1" id="KW-0547">Nucleotide-binding</keyword>
<dbReference type="SMART" id="SM00490">
    <property type="entry name" value="HELICc"/>
    <property type="match status" value="1"/>
</dbReference>
<protein>
    <recommendedName>
        <fullName evidence="10">RNA helicase</fullName>
    </recommendedName>
</protein>
<keyword evidence="9" id="KW-1185">Reference proteome</keyword>
<dbReference type="PANTHER" id="PTHR18934:SF145">
    <property type="entry name" value="ATP-DEPENDENT RNA HELICASE DHX57-RELATED"/>
    <property type="match status" value="1"/>
</dbReference>
<dbReference type="PANTHER" id="PTHR18934">
    <property type="entry name" value="ATP-DEPENDENT RNA HELICASE"/>
    <property type="match status" value="1"/>
</dbReference>
<evidence type="ECO:0000313" key="9">
    <source>
        <dbReference type="Proteomes" id="UP001213681"/>
    </source>
</evidence>
<feature type="domain" description="DRBM" evidence="5">
    <location>
        <begin position="95"/>
        <end position="117"/>
    </location>
</feature>
<dbReference type="Pfam" id="PF11595">
    <property type="entry name" value="DUF3245"/>
    <property type="match status" value="1"/>
</dbReference>
<feature type="compositionally biased region" description="Basic and acidic residues" evidence="4">
    <location>
        <begin position="18"/>
        <end position="34"/>
    </location>
</feature>
<dbReference type="SMART" id="SM00487">
    <property type="entry name" value="DEXDc"/>
    <property type="match status" value="1"/>
</dbReference>
<feature type="compositionally biased region" description="Acidic residues" evidence="4">
    <location>
        <begin position="1242"/>
        <end position="1252"/>
    </location>
</feature>
<feature type="compositionally biased region" description="Polar residues" evidence="4">
    <location>
        <begin position="472"/>
        <end position="482"/>
    </location>
</feature>
<organism evidence="8 9">
    <name type="scientific">Penicillium daleae</name>
    <dbReference type="NCBI Taxonomy" id="63821"/>
    <lineage>
        <taxon>Eukaryota</taxon>
        <taxon>Fungi</taxon>
        <taxon>Dikarya</taxon>
        <taxon>Ascomycota</taxon>
        <taxon>Pezizomycotina</taxon>
        <taxon>Eurotiomycetes</taxon>
        <taxon>Eurotiomycetidae</taxon>
        <taxon>Eurotiales</taxon>
        <taxon>Aspergillaceae</taxon>
        <taxon>Penicillium</taxon>
    </lineage>
</organism>
<keyword evidence="3" id="KW-0694">RNA-binding</keyword>
<comment type="caution">
    <text evidence="8">The sequence shown here is derived from an EMBL/GenBank/DDBJ whole genome shotgun (WGS) entry which is preliminary data.</text>
</comment>
<dbReference type="PROSITE" id="PS51194">
    <property type="entry name" value="HELICASE_CTER"/>
    <property type="match status" value="1"/>
</dbReference>
<evidence type="ECO:0000256" key="3">
    <source>
        <dbReference type="PROSITE-ProRule" id="PRU00266"/>
    </source>
</evidence>
<dbReference type="RefSeq" id="XP_056771563.1">
    <property type="nucleotide sequence ID" value="XM_056903796.1"/>
</dbReference>
<dbReference type="InterPro" id="IPR027417">
    <property type="entry name" value="P-loop_NTPase"/>
</dbReference>
<dbReference type="SUPFAM" id="SSF52540">
    <property type="entry name" value="P-loop containing nucleoside triphosphate hydrolases"/>
    <property type="match status" value="1"/>
</dbReference>
<feature type="domain" description="Helicase ATP-binding" evidence="6">
    <location>
        <begin position="223"/>
        <end position="397"/>
    </location>
</feature>
<evidence type="ECO:0000256" key="1">
    <source>
        <dbReference type="ARBA" id="ARBA00022741"/>
    </source>
</evidence>
<evidence type="ECO:0000259" key="6">
    <source>
        <dbReference type="PROSITE" id="PS51192"/>
    </source>
</evidence>
<dbReference type="Pfam" id="PF00270">
    <property type="entry name" value="DEAD"/>
    <property type="match status" value="1"/>
</dbReference>
<keyword evidence="2" id="KW-0067">ATP-binding</keyword>
<dbReference type="InterPro" id="IPR007502">
    <property type="entry name" value="Helicase-assoc_dom"/>
</dbReference>
<feature type="compositionally biased region" description="Polar residues" evidence="4">
    <location>
        <begin position="1"/>
        <end position="10"/>
    </location>
</feature>
<feature type="region of interest" description="Disordered" evidence="4">
    <location>
        <begin position="461"/>
        <end position="482"/>
    </location>
</feature>
<dbReference type="Proteomes" id="UP001213681">
    <property type="component" value="Unassembled WGS sequence"/>
</dbReference>
<evidence type="ECO:0000259" key="7">
    <source>
        <dbReference type="PROSITE" id="PS51194"/>
    </source>
</evidence>
<evidence type="ECO:0000256" key="4">
    <source>
        <dbReference type="SAM" id="MobiDB-lite"/>
    </source>
</evidence>
<dbReference type="Gene3D" id="1.20.120.1080">
    <property type="match status" value="1"/>
</dbReference>
<dbReference type="InterPro" id="IPR011545">
    <property type="entry name" value="DEAD/DEAH_box_helicase_dom"/>
</dbReference>
<dbReference type="EMBL" id="JAPVEA010000001">
    <property type="protein sequence ID" value="KAJ5464716.1"/>
    <property type="molecule type" value="Genomic_DNA"/>
</dbReference>
<reference evidence="8" key="2">
    <citation type="journal article" date="2023" name="IMA Fungus">
        <title>Comparative genomic study of the Penicillium genus elucidates a diverse pangenome and 15 lateral gene transfer events.</title>
        <authorList>
            <person name="Petersen C."/>
            <person name="Sorensen T."/>
            <person name="Nielsen M.R."/>
            <person name="Sondergaard T.E."/>
            <person name="Sorensen J.L."/>
            <person name="Fitzpatrick D.A."/>
            <person name="Frisvad J.C."/>
            <person name="Nielsen K.L."/>
        </authorList>
    </citation>
    <scope>NUCLEOTIDE SEQUENCE</scope>
    <source>
        <strain evidence="8">IBT 16125</strain>
    </source>
</reference>
<dbReference type="GO" id="GO:0003723">
    <property type="term" value="F:RNA binding"/>
    <property type="evidence" value="ECO:0007669"/>
    <property type="project" value="UniProtKB-UniRule"/>
</dbReference>
<reference evidence="8" key="1">
    <citation type="submission" date="2022-12" db="EMBL/GenBank/DDBJ databases">
        <authorList>
            <person name="Petersen C."/>
        </authorList>
    </citation>
    <scope>NUCLEOTIDE SEQUENCE</scope>
    <source>
        <strain evidence="8">IBT 16125</strain>
    </source>
</reference>
<name>A0AAD6CG23_9EURO</name>
<dbReference type="InterPro" id="IPR014001">
    <property type="entry name" value="Helicase_ATP-bd"/>
</dbReference>
<dbReference type="GeneID" id="81594039"/>
<dbReference type="PROSITE" id="PS51192">
    <property type="entry name" value="HELICASE_ATP_BIND_1"/>
    <property type="match status" value="1"/>
</dbReference>
<dbReference type="PROSITE" id="PS50137">
    <property type="entry name" value="DS_RBD"/>
    <property type="match status" value="1"/>
</dbReference>
<evidence type="ECO:0000256" key="2">
    <source>
        <dbReference type="ARBA" id="ARBA00022840"/>
    </source>
</evidence>
<evidence type="ECO:0000259" key="5">
    <source>
        <dbReference type="PROSITE" id="PS50137"/>
    </source>
</evidence>
<dbReference type="InterPro" id="IPR021641">
    <property type="entry name" value="DUF3245"/>
</dbReference>
<dbReference type="InterPro" id="IPR001650">
    <property type="entry name" value="Helicase_C-like"/>
</dbReference>
<proteinExistence type="predicted"/>
<dbReference type="GO" id="GO:0004386">
    <property type="term" value="F:helicase activity"/>
    <property type="evidence" value="ECO:0007669"/>
    <property type="project" value="TreeGrafter"/>
</dbReference>
<sequence length="1336" mass="147531">MLSSTDSQPSPAVIEPSHPTDEHTVNEERSRVEENGAEELASSLELGKDRKTFIALAQRKCLQLDLEFSGNQFEGMTCFLVCSVNNPKRDLRAIGYGTTKREAKEEAIKTLIERLQETGIWEQLVLQDHARLTVNDDLLYMMRFGTQSLIEANDNLRSFMTIKEKRRRLSQRDKDAQDVYKTKRSEALAEALRKFRQSKDPKVVAIQSAASSLPVNEHKETVLDLIKNNTYSIIVAETGSGKSTQVPQMILNDAIEESSGGYCNVLCIQPRRIAARLLAQRVAHERLEHIGNTVGYMIRFGIKRPAKGGSITYCTTGLALNMLQDDPDLLNSFSHIILDEVHVRDIDIDFVMLLLKNHINKCRAAGTPTPKIVVMSATVDVDLFASYFRNSGPDGELLPAPHVSIPGRQFHVKSHYLDEILDDITNKLVKDVLAWCLKEPSTVKFLQNHYRNFASEDLADEAGDDLDAPSSPEESNSAISLSRPTSLKRVDDASLVPAGLIAAVTHYLLSTRDTGSVLVFLPGLSQIIAAESQIVQAAEMLGLDFSDEGKFRILKLHSSLPEELAKLDVDPPEGCRRILLATDIAEASLTIPDVRYVIDSGKVNQLMYDPRTRSHQMTCSWASQSSTVQRAGRAGRVQDGEYFFLGNKECFDSLRITKSPEILRSDLQSVCLRAKLSNPTTPINEFLQQAIESPEATDVDMAIDSLKQLQALDDEEGLTNLGSLVSHMPILPPYLAKLVVLGAIFQCLDPLLILATLGQESNFFYRGNDEKQRVQAWNDQAAFAGQSSSDHFSIINAFKAVRSEWIEHGWRAAQRFAYSKNVYLPVYREAFLTSNQILRQLEQAQVINKWLSFGKDPEGRFGGPKLNVNSNHVPLIKALLLHCLYPRLAAPRPDSNTAFTTQTEKKAVLHTGSMTKNGKQPPRALLVFNHKFLWGNPPKITALKEASIVTPLAACLFGGKLAGQRSSIVMDSWMRTGIQVTDSPATPNEVINDVVELNKVLNKALTTTFDAYQSDFQMMQIKKKKGNFFKTRNQFVATLQQTIKDVLDRDCNPARASTPAAWNEHDVILNARSPLTALDIFIAKKVQAQVQLPLYANNAKKHKPQGMALSKSESDIILNRANVALARSQRLVASWLPDRSADELANAKSEEEIQREEDEIFTAVPETLGVGAPLPEKAADGSWNRTELSSNDQLRKQLLGRNYDKFMKANAAAKQASAAAKSAAAASAGKTGPGASGAAAANEEDDQDDDEEGRVSMVGKKNKKRRVGQDRTVSGGTPVPASAEGNVEDAAEKTENGTVETEGAVKAKPAPAKGRKKATSYLDELLAERSKKRKKR</sequence>
<feature type="domain" description="Helicase C-terminal" evidence="7">
    <location>
        <begin position="503"/>
        <end position="678"/>
    </location>
</feature>
<dbReference type="Gene3D" id="3.40.50.300">
    <property type="entry name" value="P-loop containing nucleotide triphosphate hydrolases"/>
    <property type="match status" value="2"/>
</dbReference>
<dbReference type="CDD" id="cd17917">
    <property type="entry name" value="DEXHc_RHA-like"/>
    <property type="match status" value="1"/>
</dbReference>
<feature type="region of interest" description="Disordered" evidence="4">
    <location>
        <begin position="1"/>
        <end position="35"/>
    </location>
</feature>
<dbReference type="Pfam" id="PF00271">
    <property type="entry name" value="Helicase_C"/>
    <property type="match status" value="1"/>
</dbReference>
<feature type="region of interest" description="Disordered" evidence="4">
    <location>
        <begin position="1227"/>
        <end position="1336"/>
    </location>
</feature>
<evidence type="ECO:0000313" key="8">
    <source>
        <dbReference type="EMBL" id="KAJ5464716.1"/>
    </source>
</evidence>
<accession>A0AAD6CG23</accession>
<dbReference type="GO" id="GO:0005524">
    <property type="term" value="F:ATP binding"/>
    <property type="evidence" value="ECO:0007669"/>
    <property type="project" value="UniProtKB-KW"/>
</dbReference>
<gene>
    <name evidence="8" type="ORF">N7458_000402</name>
</gene>